<dbReference type="GO" id="GO:0034485">
    <property type="term" value="F:phosphatidylinositol-3,4,5-trisphosphate 5-phosphatase activity"/>
    <property type="evidence" value="ECO:0007669"/>
    <property type="project" value="TreeGrafter"/>
</dbReference>
<dbReference type="STRING" id="429701.A0A2G9HWE9"/>
<dbReference type="AlphaFoldDB" id="A0A2G9HWE9"/>
<evidence type="ECO:0000259" key="3">
    <source>
        <dbReference type="SMART" id="SM00128"/>
    </source>
</evidence>
<dbReference type="PANTHER" id="PTHR45666:SF12">
    <property type="entry name" value="TYPE IV INOSITOL POLYPHOSPHATE 5-PHOSPHATASE 9-LIKE"/>
    <property type="match status" value="1"/>
</dbReference>
<dbReference type="Gene3D" id="3.60.10.10">
    <property type="entry name" value="Endonuclease/exonuclease/phosphatase"/>
    <property type="match status" value="2"/>
</dbReference>
<accession>A0A2G9HWE9</accession>
<evidence type="ECO:0000313" key="4">
    <source>
        <dbReference type="EMBL" id="PIN21844.1"/>
    </source>
</evidence>
<protein>
    <recommendedName>
        <fullName evidence="3">Inositol polyphosphate-related phosphatase domain-containing protein</fullName>
    </recommendedName>
</protein>
<dbReference type="SUPFAM" id="SSF56219">
    <property type="entry name" value="DNase I-like"/>
    <property type="match status" value="1"/>
</dbReference>
<dbReference type="GO" id="GO:0004439">
    <property type="term" value="F:phosphatidylinositol-4,5-bisphosphate 5-phosphatase activity"/>
    <property type="evidence" value="ECO:0007669"/>
    <property type="project" value="TreeGrafter"/>
</dbReference>
<dbReference type="Proteomes" id="UP000231279">
    <property type="component" value="Unassembled WGS sequence"/>
</dbReference>
<name>A0A2G9HWE9_9LAMI</name>
<dbReference type="InterPro" id="IPR045849">
    <property type="entry name" value="IP5P_plant"/>
</dbReference>
<feature type="domain" description="Inositol polyphosphate-related phosphatase" evidence="3">
    <location>
        <begin position="22"/>
        <end position="257"/>
    </location>
</feature>
<evidence type="ECO:0000313" key="5">
    <source>
        <dbReference type="Proteomes" id="UP000231279"/>
    </source>
</evidence>
<evidence type="ECO:0000256" key="2">
    <source>
        <dbReference type="ARBA" id="ARBA00022801"/>
    </source>
</evidence>
<comment type="caution">
    <text evidence="4">The sequence shown here is derived from an EMBL/GenBank/DDBJ whole genome shotgun (WGS) entry which is preliminary data.</text>
</comment>
<organism evidence="4 5">
    <name type="scientific">Handroanthus impetiginosus</name>
    <dbReference type="NCBI Taxonomy" id="429701"/>
    <lineage>
        <taxon>Eukaryota</taxon>
        <taxon>Viridiplantae</taxon>
        <taxon>Streptophyta</taxon>
        <taxon>Embryophyta</taxon>
        <taxon>Tracheophyta</taxon>
        <taxon>Spermatophyta</taxon>
        <taxon>Magnoliopsida</taxon>
        <taxon>eudicotyledons</taxon>
        <taxon>Gunneridae</taxon>
        <taxon>Pentapetalae</taxon>
        <taxon>asterids</taxon>
        <taxon>lamiids</taxon>
        <taxon>Lamiales</taxon>
        <taxon>Bignoniaceae</taxon>
        <taxon>Crescentiina</taxon>
        <taxon>Tabebuia alliance</taxon>
        <taxon>Handroanthus</taxon>
    </lineage>
</organism>
<dbReference type="OrthoDB" id="62798at2759"/>
<dbReference type="SMART" id="SM00128">
    <property type="entry name" value="IPPc"/>
    <property type="match status" value="1"/>
</dbReference>
<sequence>MAAMQSSNQAYFSSRESFIAQETFKLFVSSWNVGGIPPPDNLNLDELLNIENSMADIYVFGFQEIVPLNVGNILVPENTNISMKWNTLIRAALNRRTVTEDRPQKEDVGEMQRIHPLRTQNSINSTSPDFQCVAWEIRHEKERNTDTVNILERTQFPAEAFQHLPRKILDHDQVIWLGGLNYRIYLPGAQIRSLVKGKECRILLENDQLKVELTKGRVFEGWHEKEIDFAPTYKYDQNSDDYCGSDHKMKARRMKAPA</sequence>
<dbReference type="Pfam" id="PF22669">
    <property type="entry name" value="Exo_endo_phos2"/>
    <property type="match status" value="2"/>
</dbReference>
<reference evidence="5" key="1">
    <citation type="journal article" date="2018" name="Gigascience">
        <title>Genome assembly of the Pink Ipe (Handroanthus impetiginosus, Bignoniaceae), a highly valued, ecologically keystone Neotropical timber forest tree.</title>
        <authorList>
            <person name="Silva-Junior O.B."/>
            <person name="Grattapaglia D."/>
            <person name="Novaes E."/>
            <person name="Collevatti R.G."/>
        </authorList>
    </citation>
    <scope>NUCLEOTIDE SEQUENCE [LARGE SCALE GENOMIC DNA]</scope>
    <source>
        <strain evidence="5">cv. UFG-1</strain>
    </source>
</reference>
<evidence type="ECO:0000256" key="1">
    <source>
        <dbReference type="ARBA" id="ARBA00010768"/>
    </source>
</evidence>
<dbReference type="EMBL" id="NKXS01000871">
    <property type="protein sequence ID" value="PIN21844.1"/>
    <property type="molecule type" value="Genomic_DNA"/>
</dbReference>
<dbReference type="InterPro" id="IPR000300">
    <property type="entry name" value="IPPc"/>
</dbReference>
<keyword evidence="2" id="KW-0378">Hydrolase</keyword>
<dbReference type="InterPro" id="IPR036691">
    <property type="entry name" value="Endo/exonu/phosph_ase_sf"/>
</dbReference>
<proteinExistence type="inferred from homology"/>
<gene>
    <name evidence="4" type="ORF">CDL12_05445</name>
</gene>
<dbReference type="GO" id="GO:0004445">
    <property type="term" value="F:inositol-polyphosphate 5-phosphatase activity"/>
    <property type="evidence" value="ECO:0007669"/>
    <property type="project" value="InterPro"/>
</dbReference>
<dbReference type="PANTHER" id="PTHR45666">
    <property type="entry name" value="TYPE IV INOSITOL POLYPHOSPHATE 5-PHOSPHATASE 9"/>
    <property type="match status" value="1"/>
</dbReference>
<dbReference type="GO" id="GO:0046856">
    <property type="term" value="P:phosphatidylinositol dephosphorylation"/>
    <property type="evidence" value="ECO:0007669"/>
    <property type="project" value="InterPro"/>
</dbReference>
<comment type="similarity">
    <text evidence="1">Belongs to the inositol polyphosphate 5-phosphatase family.</text>
</comment>
<keyword evidence="5" id="KW-1185">Reference proteome</keyword>